<evidence type="ECO:0000256" key="9">
    <source>
        <dbReference type="ARBA" id="ARBA00023004"/>
    </source>
</evidence>
<feature type="domain" description="Plant heme peroxidase family profile" evidence="11">
    <location>
        <begin position="1"/>
        <end position="150"/>
    </location>
</feature>
<evidence type="ECO:0000256" key="8">
    <source>
        <dbReference type="ARBA" id="ARBA00023002"/>
    </source>
</evidence>
<comment type="cofactor">
    <cofactor evidence="3">
        <name>heme b</name>
        <dbReference type="ChEBI" id="CHEBI:60344"/>
    </cofactor>
</comment>
<keyword evidence="6" id="KW-0349">Heme</keyword>
<dbReference type="Proteomes" id="UP001652623">
    <property type="component" value="Chromosome 10"/>
</dbReference>
<evidence type="ECO:0000256" key="7">
    <source>
        <dbReference type="ARBA" id="ARBA00022723"/>
    </source>
</evidence>
<dbReference type="PANTHER" id="PTHR31517">
    <property type="match status" value="1"/>
</dbReference>
<proteinExistence type="predicted"/>
<reference evidence="13" key="1">
    <citation type="submission" date="2025-08" db="UniProtKB">
        <authorList>
            <consortium name="RefSeq"/>
        </authorList>
    </citation>
    <scope>IDENTIFICATION</scope>
    <source>
        <tissue evidence="13">Seedling</tissue>
    </source>
</reference>
<accession>A0ABM3IAX2</accession>
<dbReference type="InterPro" id="IPR002016">
    <property type="entry name" value="Haem_peroxidase"/>
</dbReference>
<evidence type="ECO:0000256" key="10">
    <source>
        <dbReference type="SAM" id="SignalP"/>
    </source>
</evidence>
<protein>
    <recommendedName>
        <fullName evidence="4">peroxidase</fullName>
        <ecNumber evidence="4">1.11.1.7</ecNumber>
    </recommendedName>
</protein>
<evidence type="ECO:0000256" key="5">
    <source>
        <dbReference type="ARBA" id="ARBA00022559"/>
    </source>
</evidence>
<keyword evidence="12" id="KW-1185">Reference proteome</keyword>
<dbReference type="GeneID" id="125420997"/>
<evidence type="ECO:0000313" key="13">
    <source>
        <dbReference type="RefSeq" id="XP_048324646.2"/>
    </source>
</evidence>
<dbReference type="GO" id="GO:0004601">
    <property type="term" value="F:peroxidase activity"/>
    <property type="evidence" value="ECO:0007669"/>
    <property type="project" value="UniProtKB-KW"/>
</dbReference>
<sequence>MEGITLISCKTLISVFLFLACVANTVHGQAAAGTRVGFYDGSCPTAEAVVKSTVQTHFSSNPTIASPGFLRMHFHDWFVHAGNGRGVLVSDQKLRTDASSRTFVQKLLGVRGLLGLKFNVEFGKSMVKMSNIGVKTGSQGEIRTLCSAIN</sequence>
<evidence type="ECO:0000256" key="3">
    <source>
        <dbReference type="ARBA" id="ARBA00001970"/>
    </source>
</evidence>
<dbReference type="InterPro" id="IPR010255">
    <property type="entry name" value="Haem_peroxidase_sf"/>
</dbReference>
<keyword evidence="10" id="KW-0732">Signal</keyword>
<feature type="signal peptide" evidence="10">
    <location>
        <begin position="1"/>
        <end position="28"/>
    </location>
</feature>
<comment type="catalytic activity">
    <reaction evidence="1">
        <text>2 a phenolic donor + H2O2 = 2 a phenolic radical donor + 2 H2O</text>
        <dbReference type="Rhea" id="RHEA:56136"/>
        <dbReference type="ChEBI" id="CHEBI:15377"/>
        <dbReference type="ChEBI" id="CHEBI:16240"/>
        <dbReference type="ChEBI" id="CHEBI:139520"/>
        <dbReference type="ChEBI" id="CHEBI:139521"/>
        <dbReference type="EC" id="1.11.1.7"/>
    </reaction>
</comment>
<dbReference type="PRINTS" id="PR00461">
    <property type="entry name" value="PLPEROXIDASE"/>
</dbReference>
<keyword evidence="8" id="KW-0560">Oxidoreductase</keyword>
<name>A0ABM3IAX2_ZIZJJ</name>
<dbReference type="SUPFAM" id="SSF48113">
    <property type="entry name" value="Heme-dependent peroxidases"/>
    <property type="match status" value="2"/>
</dbReference>
<evidence type="ECO:0000256" key="1">
    <source>
        <dbReference type="ARBA" id="ARBA00000189"/>
    </source>
</evidence>
<organism evidence="12 13">
    <name type="scientific">Ziziphus jujuba</name>
    <name type="common">Chinese jujube</name>
    <name type="synonym">Ziziphus sativa</name>
    <dbReference type="NCBI Taxonomy" id="326968"/>
    <lineage>
        <taxon>Eukaryota</taxon>
        <taxon>Viridiplantae</taxon>
        <taxon>Streptophyta</taxon>
        <taxon>Embryophyta</taxon>
        <taxon>Tracheophyta</taxon>
        <taxon>Spermatophyta</taxon>
        <taxon>Magnoliopsida</taxon>
        <taxon>eudicotyledons</taxon>
        <taxon>Gunneridae</taxon>
        <taxon>Pentapetalae</taxon>
        <taxon>rosids</taxon>
        <taxon>fabids</taxon>
        <taxon>Rosales</taxon>
        <taxon>Rhamnaceae</taxon>
        <taxon>Paliureae</taxon>
        <taxon>Ziziphus</taxon>
    </lineage>
</organism>
<dbReference type="RefSeq" id="XP_048324646.2">
    <property type="nucleotide sequence ID" value="XM_048468689.2"/>
</dbReference>
<dbReference type="Gene3D" id="1.10.520.10">
    <property type="match status" value="2"/>
</dbReference>
<evidence type="ECO:0000259" key="11">
    <source>
        <dbReference type="PROSITE" id="PS50873"/>
    </source>
</evidence>
<comment type="cofactor">
    <cofactor evidence="2">
        <name>Ca(2+)</name>
        <dbReference type="ChEBI" id="CHEBI:29108"/>
    </cofactor>
</comment>
<evidence type="ECO:0000313" key="12">
    <source>
        <dbReference type="Proteomes" id="UP001652623"/>
    </source>
</evidence>
<keyword evidence="5 13" id="KW-0575">Peroxidase</keyword>
<keyword evidence="7" id="KW-0479">Metal-binding</keyword>
<evidence type="ECO:0000256" key="4">
    <source>
        <dbReference type="ARBA" id="ARBA00012313"/>
    </source>
</evidence>
<gene>
    <name evidence="13" type="primary">LOC125420997</name>
</gene>
<keyword evidence="9" id="KW-0408">Iron</keyword>
<dbReference type="InterPro" id="IPR000823">
    <property type="entry name" value="Peroxidase_pln"/>
</dbReference>
<dbReference type="PROSITE" id="PS50873">
    <property type="entry name" value="PEROXIDASE_4"/>
    <property type="match status" value="1"/>
</dbReference>
<dbReference type="Gene3D" id="1.10.420.10">
    <property type="entry name" value="Peroxidase, domain 2"/>
    <property type="match status" value="1"/>
</dbReference>
<dbReference type="PANTHER" id="PTHR31517:SF48">
    <property type="entry name" value="PEROXIDASE 16-RELATED"/>
    <property type="match status" value="1"/>
</dbReference>
<feature type="chain" id="PRO_5046456753" description="peroxidase" evidence="10">
    <location>
        <begin position="29"/>
        <end position="150"/>
    </location>
</feature>
<evidence type="ECO:0000256" key="2">
    <source>
        <dbReference type="ARBA" id="ARBA00001913"/>
    </source>
</evidence>
<evidence type="ECO:0000256" key="6">
    <source>
        <dbReference type="ARBA" id="ARBA00022617"/>
    </source>
</evidence>
<dbReference type="EC" id="1.11.1.7" evidence="4"/>